<dbReference type="GO" id="GO:0005739">
    <property type="term" value="C:mitochondrion"/>
    <property type="evidence" value="ECO:0007669"/>
    <property type="project" value="InterPro"/>
</dbReference>
<keyword evidence="6" id="KW-1185">Reference proteome</keyword>
<evidence type="ECO:0000259" key="4">
    <source>
        <dbReference type="SMART" id="SM00672"/>
    </source>
</evidence>
<feature type="compositionally biased region" description="Gly residues" evidence="3">
    <location>
        <begin position="797"/>
        <end position="821"/>
    </location>
</feature>
<feature type="compositionally biased region" description="Basic residues" evidence="3">
    <location>
        <begin position="278"/>
        <end position="287"/>
    </location>
</feature>
<dbReference type="PANTHER" id="PTHR12203:SF35">
    <property type="entry name" value="PROTEIN O-GLUCOSYLTRANSFERASE 1"/>
    <property type="match status" value="1"/>
</dbReference>
<dbReference type="STRING" id="307507.A0A2V0PIZ3"/>
<dbReference type="InParanoid" id="A0A2V0PIZ3"/>
<feature type="domain" description="Glycosyl transferase CAP10" evidence="4">
    <location>
        <begin position="510"/>
        <end position="761"/>
    </location>
</feature>
<evidence type="ECO:0000256" key="1">
    <source>
        <dbReference type="ARBA" id="ARBA00010118"/>
    </source>
</evidence>
<feature type="region of interest" description="Disordered" evidence="3">
    <location>
        <begin position="353"/>
        <end position="373"/>
    </location>
</feature>
<name>A0A2V0PIZ3_9CHLO</name>
<comment type="caution">
    <text evidence="5">The sequence shown here is derived from an EMBL/GenBank/DDBJ whole genome shotgun (WGS) entry which is preliminary data.</text>
</comment>
<dbReference type="InterPro" id="IPR010591">
    <property type="entry name" value="ATP11"/>
</dbReference>
<evidence type="ECO:0000313" key="5">
    <source>
        <dbReference type="EMBL" id="GBF97933.1"/>
    </source>
</evidence>
<keyword evidence="2" id="KW-0808">Transferase</keyword>
<dbReference type="InterPro" id="IPR006598">
    <property type="entry name" value="CAP10"/>
</dbReference>
<reference evidence="5 6" key="1">
    <citation type="journal article" date="2018" name="Sci. Rep.">
        <title>Raphidocelis subcapitata (=Pseudokirchneriella subcapitata) provides an insight into genome evolution and environmental adaptations in the Sphaeropleales.</title>
        <authorList>
            <person name="Suzuki S."/>
            <person name="Yamaguchi H."/>
            <person name="Nakajima N."/>
            <person name="Kawachi M."/>
        </authorList>
    </citation>
    <scope>NUCLEOTIDE SEQUENCE [LARGE SCALE GENOMIC DNA]</scope>
    <source>
        <strain evidence="5 6">NIES-35</strain>
    </source>
</reference>
<organism evidence="5 6">
    <name type="scientific">Raphidocelis subcapitata</name>
    <dbReference type="NCBI Taxonomy" id="307507"/>
    <lineage>
        <taxon>Eukaryota</taxon>
        <taxon>Viridiplantae</taxon>
        <taxon>Chlorophyta</taxon>
        <taxon>core chlorophytes</taxon>
        <taxon>Chlorophyceae</taxon>
        <taxon>CS clade</taxon>
        <taxon>Sphaeropleales</taxon>
        <taxon>Selenastraceae</taxon>
        <taxon>Raphidocelis</taxon>
    </lineage>
</organism>
<gene>
    <name evidence="5" type="ORF">Rsub_10606</name>
</gene>
<feature type="region of interest" description="Disordered" evidence="3">
    <location>
        <begin position="263"/>
        <end position="287"/>
    </location>
</feature>
<comment type="similarity">
    <text evidence="1">Belongs to the glycosyltransferase 90 family.</text>
</comment>
<dbReference type="AlphaFoldDB" id="A0A2V0PIZ3"/>
<dbReference type="GO" id="GO:0065003">
    <property type="term" value="P:protein-containing complex assembly"/>
    <property type="evidence" value="ECO:0007669"/>
    <property type="project" value="InterPro"/>
</dbReference>
<sequence length="861" mass="91624">MQPLGWLLQAGARRSRLATRLSAAWTAPAGAAQQQQQLHAAAAAAPACSTSGASGVRSMSGFTMASPTKLEEVMHLEQLQDKSAEEIEQIWLEFHKDPKQRRVADVMSAEEWKHVQARARASPMFALPLSKPGGYVTLLLNWQAPLALLTSLAESKGVVLLRGDIMNDLVISLAEGRTLLQLVRAFYLDPSAHRLVYQFNHEPEEFSFDALLAELGHAPVGAAQGQPGAEGDGKPPRCALAAALLLLAAAALVAARVPRAAAAAPGPGPSLGPGPRHGNGHGHRARRHRWSPYLPDLIPLGYEASARDAALRLAGLPAPAGSAAGAPAGAAAGAPAAAPAVGGAAAPRLRAARPAAAAAAPPARPAPEDSSSVLHTQADLPAGNDYKQLLAHSPNGTVVFSEDLKMALPQPWDIVNMTQVVRDNLEPMVSFWKNQAPRRPRVRDLFDAAVHSDFYRQSDTHRLVVIRNNVITFPLMPAGMRQFECDYECNPQMTAWLDAMRAAVKVYGLKLPDVVVSLNVQDGGGLCVRDQLPTDTRLECRAPSIAFSQFELAADILAPMLLPPDANVTWRHAPAAGKVPKAYFRGVPSCGELRREPGVCGRTWVARLAQERPDRLDAGLVEPYCQKPEEMASDPILKDGKGPLPVLPRAPREALAQHKYLLNLDGHTAAYRFATLLATNSLVLKQESRQVEWFYGSVKPGVHYLPILNASRTDLLRAMDWADAHPPEAARIVDAANRFALTYTTFYARLVYWVYALHAYKGVFEDQEEFFATRGAGVRDLMREADRVRAREAERAAGGGGGGGGGGEGGGGSGGGEGGSGAKARAPAPPPAQKRPAAGSGDGGKMAANGTARAAAKEKQA</sequence>
<evidence type="ECO:0000313" key="6">
    <source>
        <dbReference type="Proteomes" id="UP000247498"/>
    </source>
</evidence>
<dbReference type="Pfam" id="PF05686">
    <property type="entry name" value="Glyco_transf_90"/>
    <property type="match status" value="1"/>
</dbReference>
<accession>A0A2V0PIZ3</accession>
<dbReference type="EMBL" id="BDRX01000111">
    <property type="protein sequence ID" value="GBF97933.1"/>
    <property type="molecule type" value="Genomic_DNA"/>
</dbReference>
<dbReference type="Pfam" id="PF06644">
    <property type="entry name" value="ATP11"/>
    <property type="match status" value="1"/>
</dbReference>
<proteinExistence type="inferred from homology"/>
<dbReference type="GO" id="GO:0016740">
    <property type="term" value="F:transferase activity"/>
    <property type="evidence" value="ECO:0007669"/>
    <property type="project" value="UniProtKB-KW"/>
</dbReference>
<dbReference type="Proteomes" id="UP000247498">
    <property type="component" value="Unassembled WGS sequence"/>
</dbReference>
<feature type="region of interest" description="Disordered" evidence="3">
    <location>
        <begin position="789"/>
        <end position="861"/>
    </location>
</feature>
<dbReference type="InterPro" id="IPR051091">
    <property type="entry name" value="O-Glucosyltr/Glycosyltrsf_90"/>
</dbReference>
<dbReference type="OrthoDB" id="541052at2759"/>
<protein>
    <submittedName>
        <fullName evidence="5">ATP synthase F1 complex assembly factor</fullName>
    </submittedName>
</protein>
<dbReference type="PANTHER" id="PTHR12203">
    <property type="entry name" value="KDEL LYS-ASP-GLU-LEU CONTAINING - RELATED"/>
    <property type="match status" value="1"/>
</dbReference>
<dbReference type="SMART" id="SM00672">
    <property type="entry name" value="CAP10"/>
    <property type="match status" value="1"/>
</dbReference>
<evidence type="ECO:0000256" key="2">
    <source>
        <dbReference type="ARBA" id="ARBA00022679"/>
    </source>
</evidence>
<evidence type="ECO:0000256" key="3">
    <source>
        <dbReference type="SAM" id="MobiDB-lite"/>
    </source>
</evidence>